<reference evidence="2 3" key="1">
    <citation type="submission" date="2020-08" db="EMBL/GenBank/DDBJ databases">
        <title>Genome public.</title>
        <authorList>
            <person name="Liu C."/>
            <person name="Sun Q."/>
        </authorList>
    </citation>
    <scope>NUCLEOTIDE SEQUENCE [LARGE SCALE GENOMIC DNA]</scope>
    <source>
        <strain evidence="2 3">NSJ-9</strain>
    </source>
</reference>
<keyword evidence="3" id="KW-1185">Reference proteome</keyword>
<protein>
    <recommendedName>
        <fullName evidence="4">Sensor histidine kinase</fullName>
    </recommendedName>
</protein>
<organism evidence="2 3">
    <name type="scientific">Roseburia lenta</name>
    <dbReference type="NCBI Taxonomy" id="2763061"/>
    <lineage>
        <taxon>Bacteria</taxon>
        <taxon>Bacillati</taxon>
        <taxon>Bacillota</taxon>
        <taxon>Clostridia</taxon>
        <taxon>Lachnospirales</taxon>
        <taxon>Lachnospiraceae</taxon>
        <taxon>Roseburia</taxon>
    </lineage>
</organism>
<keyword evidence="1" id="KW-1133">Transmembrane helix</keyword>
<comment type="caution">
    <text evidence="2">The sequence shown here is derived from an EMBL/GenBank/DDBJ whole genome shotgun (WGS) entry which is preliminary data.</text>
</comment>
<accession>A0ABR7GI24</accession>
<keyword evidence="1" id="KW-0812">Transmembrane</keyword>
<feature type="transmembrane region" description="Helical" evidence="1">
    <location>
        <begin position="6"/>
        <end position="28"/>
    </location>
</feature>
<gene>
    <name evidence="2" type="ORF">H8R94_10025</name>
</gene>
<dbReference type="Proteomes" id="UP000643810">
    <property type="component" value="Unassembled WGS sequence"/>
</dbReference>
<evidence type="ECO:0000313" key="3">
    <source>
        <dbReference type="Proteomes" id="UP000643810"/>
    </source>
</evidence>
<dbReference type="RefSeq" id="WP_178011150.1">
    <property type="nucleotide sequence ID" value="NZ_JACOPG010000004.1"/>
</dbReference>
<keyword evidence="1" id="KW-0472">Membrane</keyword>
<name>A0ABR7GI24_9FIRM</name>
<evidence type="ECO:0000313" key="2">
    <source>
        <dbReference type="EMBL" id="MBC5686936.1"/>
    </source>
</evidence>
<sequence length="55" mass="6438">MATFLHVLLIIAIVLVCLFVLSFIVYFFNLDMKLTAAIEPLMLKHYDKIERDTHL</sequence>
<evidence type="ECO:0000256" key="1">
    <source>
        <dbReference type="SAM" id="Phobius"/>
    </source>
</evidence>
<evidence type="ECO:0008006" key="4">
    <source>
        <dbReference type="Google" id="ProtNLM"/>
    </source>
</evidence>
<proteinExistence type="predicted"/>
<dbReference type="EMBL" id="JACOPG010000004">
    <property type="protein sequence ID" value="MBC5686936.1"/>
    <property type="molecule type" value="Genomic_DNA"/>
</dbReference>